<dbReference type="PANTHER" id="PTHR46580">
    <property type="entry name" value="SENSOR KINASE-RELATED"/>
    <property type="match status" value="1"/>
</dbReference>
<proteinExistence type="predicted"/>
<accession>J4KRZ5</accession>
<dbReference type="Gene3D" id="2.130.10.130">
    <property type="entry name" value="Integrin alpha, N-terminal"/>
    <property type="match status" value="2"/>
</dbReference>
<dbReference type="HOGENOM" id="CLU_454058_0_0_6"/>
<evidence type="ECO:0000313" key="3">
    <source>
        <dbReference type="Proteomes" id="UP000010305"/>
    </source>
</evidence>
<keyword evidence="1" id="KW-0732">Signal</keyword>
<evidence type="ECO:0000313" key="2">
    <source>
        <dbReference type="EMBL" id="EJP71814.1"/>
    </source>
</evidence>
<dbReference type="STRING" id="1123866.NT01SARS_0292"/>
<dbReference type="AlphaFoldDB" id="J4KRZ5"/>
<dbReference type="SUPFAM" id="SSF69318">
    <property type="entry name" value="Integrin alpha N-terminal domain"/>
    <property type="match status" value="1"/>
</dbReference>
<gene>
    <name evidence="2" type="ORF">NT01SARS_0292</name>
</gene>
<evidence type="ECO:0000256" key="1">
    <source>
        <dbReference type="ARBA" id="ARBA00022729"/>
    </source>
</evidence>
<sequence length="610" mass="68530">MIFLKNNLCHSIILIFIVSCSSGGSVENLTNDNQSISIYVNGLITPSASYAKQTVEISTDNSMCSFNIALKDNNKKIHHVKSNDNKTFSFRNPIVYRNSENHYLVISTNFSNTCPQVSKEINLEVLKSSTKYDLIPENVDSLKTNIYAINDIGFEGIIIRERYSATICYPTENDCKFYENELFGQDAHNMVQGDFNGDGHEDFAVAWAFFPHTIEADQKVYAPLNIYLSDGNGSFEEQMNIYKSGNPPKHPFAYRTIAADFNNDGVDDIFSGSMGIQYRSSDYSQNYIDPYPHLLLISDGQGSLEDKSEQIEDFNDGNGQLCGFAHDASVGDPDGDGDLDIFACNILNINDGNGNFKIHDYINLNWQRENQYGNPMSSILNDLNNDNFDDIVFWNFDNRESWSSADEGYILLSNGTPIIRDWAKITLPAGPYGYNKNKYNHAVSGDLNSDGYQDVVVAITRDQPYYEGAYLQILINDGNGNLIDMTDEKFSEQPRSETHHGEGNLYLRDMNLDGYLDIIHSTRDYSSGYHGAHIAINDGKGSFNSIANSMLPDRPDPGSNNYDYLMKSLPINIDNEGCIDFISVTDVGWENSQNETSNYFFSVINTDCNF</sequence>
<dbReference type="PROSITE" id="PS51257">
    <property type="entry name" value="PROKAR_LIPOPROTEIN"/>
    <property type="match status" value="1"/>
</dbReference>
<dbReference type="InterPro" id="IPR028994">
    <property type="entry name" value="Integrin_alpha_N"/>
</dbReference>
<organism evidence="2 3">
    <name type="scientific">SAR86 cluster bacterium SAR86A</name>
    <dbReference type="NCBI Taxonomy" id="1123866"/>
    <lineage>
        <taxon>Bacteria</taxon>
        <taxon>Pseudomonadati</taxon>
        <taxon>Pseudomonadota</taxon>
        <taxon>Gammaproteobacteria</taxon>
        <taxon>SAR86 cluster</taxon>
    </lineage>
</organism>
<dbReference type="Pfam" id="PF13517">
    <property type="entry name" value="FG-GAP_3"/>
    <property type="match status" value="2"/>
</dbReference>
<name>J4KRZ5_9GAMM</name>
<protein>
    <submittedName>
        <fullName evidence="2">Putative outer membrane adhesin protein</fullName>
    </submittedName>
</protein>
<dbReference type="Proteomes" id="UP000010305">
    <property type="component" value="Unassembled WGS sequence"/>
</dbReference>
<dbReference type="EMBL" id="JH611156">
    <property type="protein sequence ID" value="EJP71814.1"/>
    <property type="molecule type" value="Genomic_DNA"/>
</dbReference>
<reference evidence="2 3" key="1">
    <citation type="journal article" date="2012" name="ISME J.">
        <title>Genomic insights to SAR86, an abundant and uncultivated marine bacterial lineage.</title>
        <authorList>
            <person name="Dupont C.L."/>
            <person name="Rusch D.B."/>
            <person name="Yooseph S."/>
            <person name="Lombardo M.J."/>
            <person name="Richter R.A."/>
            <person name="Valas R."/>
            <person name="Novotny M."/>
            <person name="Yee-Greenbaum J."/>
            <person name="Selengut J.D."/>
            <person name="Haft D.H."/>
            <person name="Halpern A.L."/>
            <person name="Lasken R.S."/>
            <person name="Nealson K."/>
            <person name="Friedman R."/>
            <person name="Venter J.C."/>
        </authorList>
    </citation>
    <scope>NUCLEOTIDE SEQUENCE [LARGE SCALE GENOMIC DNA]</scope>
</reference>
<dbReference type="InterPro" id="IPR013517">
    <property type="entry name" value="FG-GAP"/>
</dbReference>